<evidence type="ECO:0000256" key="1">
    <source>
        <dbReference type="ARBA" id="ARBA00004229"/>
    </source>
</evidence>
<dbReference type="PANTHER" id="PTHR31843:SF11">
    <property type="entry name" value="ALLENE OXIDE CYCLASE 4, CHLOROPLASTIC"/>
    <property type="match status" value="1"/>
</dbReference>
<dbReference type="Proteomes" id="UP000595140">
    <property type="component" value="Unassembled WGS sequence"/>
</dbReference>
<evidence type="ECO:0000313" key="9">
    <source>
        <dbReference type="EMBL" id="VFQ70244.1"/>
    </source>
</evidence>
<keyword evidence="4" id="KW-0150">Chloroplast</keyword>
<dbReference type="GO" id="GO:0046423">
    <property type="term" value="F:allene-oxide cyclase activity"/>
    <property type="evidence" value="ECO:0007669"/>
    <property type="project" value="UniProtKB-EC"/>
</dbReference>
<gene>
    <name evidence="9" type="ORF">CCAM_LOCUS12020</name>
</gene>
<dbReference type="AlphaFoldDB" id="A0A484L209"/>
<name>A0A484L209_9ASTE</name>
<evidence type="ECO:0000256" key="2">
    <source>
        <dbReference type="ARBA" id="ARBA00007982"/>
    </source>
</evidence>
<comment type="subcellular location">
    <subcellularLocation>
        <location evidence="1">Plastid</location>
        <location evidence="1">Chloroplast</location>
    </subcellularLocation>
</comment>
<evidence type="ECO:0000256" key="5">
    <source>
        <dbReference type="ARBA" id="ARBA00022640"/>
    </source>
</evidence>
<protein>
    <recommendedName>
        <fullName evidence="3">allene-oxide cyclase</fullName>
        <ecNumber evidence="3">5.3.99.6</ecNumber>
    </recommendedName>
</protein>
<dbReference type="EMBL" id="OOIL02000889">
    <property type="protein sequence ID" value="VFQ70244.1"/>
    <property type="molecule type" value="Genomic_DNA"/>
</dbReference>
<proteinExistence type="inferred from homology"/>
<accession>A0A484L209</accession>
<evidence type="ECO:0000256" key="6">
    <source>
        <dbReference type="ARBA" id="ARBA00022946"/>
    </source>
</evidence>
<dbReference type="EC" id="5.3.99.6" evidence="3"/>
<keyword evidence="10" id="KW-1185">Reference proteome</keyword>
<dbReference type="GO" id="GO:0009507">
    <property type="term" value="C:chloroplast"/>
    <property type="evidence" value="ECO:0007669"/>
    <property type="project" value="UniProtKB-SubCell"/>
</dbReference>
<comment type="similarity">
    <text evidence="2">Belongs to the allene oxide cyclase family.</text>
</comment>
<sequence length="241" mass="26038">MVSLLLSAASHPSLVFSGVELPKLQPLGASRTVLRFPPTAASAATPTVKGSLGLRTQLHRRPNLSSVKVQEFNVYEIDEEDRGSPAYLRLMFNKVNSLGDIVSFTNKLYSGDMQTRLGITNGICFVISHDDKTNGDRFEAVFSFYFGDYGQVSVQGPYLTYESSYLAVTGGSGIFKGVTGKVKVEPLALSPAKRFYTFWLKGIADLPAPLRCTALPPFSTVEPSPAAVACQPGSALQNFTD</sequence>
<keyword evidence="6" id="KW-0809">Transit peptide</keyword>
<dbReference type="SUPFAM" id="SSF141493">
    <property type="entry name" value="Allene oxide cyclase-like"/>
    <property type="match status" value="1"/>
</dbReference>
<dbReference type="InterPro" id="IPR044859">
    <property type="entry name" value="Allene_oxi_cyc_Dirigent"/>
</dbReference>
<dbReference type="GO" id="GO:0009695">
    <property type="term" value="P:jasmonic acid biosynthetic process"/>
    <property type="evidence" value="ECO:0007669"/>
    <property type="project" value="InterPro"/>
</dbReference>
<reference evidence="9 10" key="1">
    <citation type="submission" date="2018-04" db="EMBL/GenBank/DDBJ databases">
        <authorList>
            <person name="Vogel A."/>
        </authorList>
    </citation>
    <scope>NUCLEOTIDE SEQUENCE [LARGE SCALE GENOMIC DNA]</scope>
</reference>
<evidence type="ECO:0000256" key="4">
    <source>
        <dbReference type="ARBA" id="ARBA00022528"/>
    </source>
</evidence>
<evidence type="ECO:0000313" key="10">
    <source>
        <dbReference type="Proteomes" id="UP000595140"/>
    </source>
</evidence>
<comment type="catalytic activity">
    <reaction evidence="8">
        <text>(9Z,13S,15Z)-12,13-epoxyoctadeca-9,11,15-trienoate = (9S,13S,15Z)-12-oxophyto-10,15-dienoate</text>
        <dbReference type="Rhea" id="RHEA:22592"/>
        <dbReference type="ChEBI" id="CHEBI:36438"/>
        <dbReference type="ChEBI" id="CHEBI:57411"/>
        <dbReference type="EC" id="5.3.99.6"/>
    </reaction>
</comment>
<dbReference type="PANTHER" id="PTHR31843">
    <property type="entry name" value="ALLENE OXIDE CYCLASE 4, CHLOROPLASTIC"/>
    <property type="match status" value="1"/>
</dbReference>
<keyword evidence="5" id="KW-0934">Plastid</keyword>
<evidence type="ECO:0000256" key="8">
    <source>
        <dbReference type="ARBA" id="ARBA00049891"/>
    </source>
</evidence>
<dbReference type="InterPro" id="IPR009410">
    <property type="entry name" value="Allene_ox_cyc"/>
</dbReference>
<organism evidence="9 10">
    <name type="scientific">Cuscuta campestris</name>
    <dbReference type="NCBI Taxonomy" id="132261"/>
    <lineage>
        <taxon>Eukaryota</taxon>
        <taxon>Viridiplantae</taxon>
        <taxon>Streptophyta</taxon>
        <taxon>Embryophyta</taxon>
        <taxon>Tracheophyta</taxon>
        <taxon>Spermatophyta</taxon>
        <taxon>Magnoliopsida</taxon>
        <taxon>eudicotyledons</taxon>
        <taxon>Gunneridae</taxon>
        <taxon>Pentapetalae</taxon>
        <taxon>asterids</taxon>
        <taxon>lamiids</taxon>
        <taxon>Solanales</taxon>
        <taxon>Convolvulaceae</taxon>
        <taxon>Cuscuteae</taxon>
        <taxon>Cuscuta</taxon>
        <taxon>Cuscuta subgen. Grammica</taxon>
        <taxon>Cuscuta sect. Cleistogrammica</taxon>
    </lineage>
</organism>
<keyword evidence="7" id="KW-0413">Isomerase</keyword>
<dbReference type="Pfam" id="PF06351">
    <property type="entry name" value="Allene_ox_cyc"/>
    <property type="match status" value="1"/>
</dbReference>
<dbReference type="OrthoDB" id="1894474at2759"/>
<dbReference type="InterPro" id="IPR034871">
    <property type="entry name" value="Allene_oxi_cyc_sf"/>
</dbReference>
<dbReference type="Gene3D" id="2.40.480.10">
    <property type="entry name" value="Allene oxide cyclase-like"/>
    <property type="match status" value="1"/>
</dbReference>
<evidence type="ECO:0000256" key="7">
    <source>
        <dbReference type="ARBA" id="ARBA00023235"/>
    </source>
</evidence>
<evidence type="ECO:0000256" key="3">
    <source>
        <dbReference type="ARBA" id="ARBA00012209"/>
    </source>
</evidence>